<dbReference type="Proteomes" id="UP001234178">
    <property type="component" value="Unassembled WGS sequence"/>
</dbReference>
<evidence type="ECO:0000313" key="2">
    <source>
        <dbReference type="Proteomes" id="UP001234178"/>
    </source>
</evidence>
<reference evidence="1 2" key="1">
    <citation type="journal article" date="2023" name="Nucleic Acids Res.">
        <title>The hologenome of Daphnia magna reveals possible DNA methylation and microbiome-mediated evolution of the host genome.</title>
        <authorList>
            <person name="Chaturvedi A."/>
            <person name="Li X."/>
            <person name="Dhandapani V."/>
            <person name="Marshall H."/>
            <person name="Kissane S."/>
            <person name="Cuenca-Cambronero M."/>
            <person name="Asole G."/>
            <person name="Calvet F."/>
            <person name="Ruiz-Romero M."/>
            <person name="Marangio P."/>
            <person name="Guigo R."/>
            <person name="Rago D."/>
            <person name="Mirbahai L."/>
            <person name="Eastwood N."/>
            <person name="Colbourne J.K."/>
            <person name="Zhou J."/>
            <person name="Mallon E."/>
            <person name="Orsini L."/>
        </authorList>
    </citation>
    <scope>NUCLEOTIDE SEQUENCE [LARGE SCALE GENOMIC DNA]</scope>
    <source>
        <strain evidence="1">LRV0_1</strain>
    </source>
</reference>
<evidence type="ECO:0000313" key="1">
    <source>
        <dbReference type="EMBL" id="KAK4028617.1"/>
    </source>
</evidence>
<name>A0ABR0AU09_9CRUS</name>
<comment type="caution">
    <text evidence="1">The sequence shown here is derived from an EMBL/GenBank/DDBJ whole genome shotgun (WGS) entry which is preliminary data.</text>
</comment>
<gene>
    <name evidence="1" type="ORF">OUZ56_021622</name>
</gene>
<proteinExistence type="predicted"/>
<accession>A0ABR0AU09</accession>
<organism evidence="1 2">
    <name type="scientific">Daphnia magna</name>
    <dbReference type="NCBI Taxonomy" id="35525"/>
    <lineage>
        <taxon>Eukaryota</taxon>
        <taxon>Metazoa</taxon>
        <taxon>Ecdysozoa</taxon>
        <taxon>Arthropoda</taxon>
        <taxon>Crustacea</taxon>
        <taxon>Branchiopoda</taxon>
        <taxon>Diplostraca</taxon>
        <taxon>Cladocera</taxon>
        <taxon>Anomopoda</taxon>
        <taxon>Daphniidae</taxon>
        <taxon>Daphnia</taxon>
    </lineage>
</organism>
<dbReference type="EMBL" id="JAOYFB010000039">
    <property type="protein sequence ID" value="KAK4028617.1"/>
    <property type="molecule type" value="Genomic_DNA"/>
</dbReference>
<protein>
    <submittedName>
        <fullName evidence="1">Uncharacterized protein</fullName>
    </submittedName>
</protein>
<keyword evidence="2" id="KW-1185">Reference proteome</keyword>
<sequence>MDVLGESSKSCFAHVESWFCMKVGQRSKAITMNMLDVNLATKNEKDALGESSKRKVKSCKIKPITVTRQAQPKNKPLGVNFHMLTSKSSFSVVTFRFLVQSKSLNSYENWLLPLLPTGKDIAFERIKSYIRLVSRRLILDFSTNNSYGTQISRLAEPPYVSAVPPDNSECRTRLDVLA</sequence>